<evidence type="ECO:0000313" key="1">
    <source>
        <dbReference type="EMBL" id="KAF7367081.1"/>
    </source>
</evidence>
<name>A0A8H6YYE2_9AGAR</name>
<dbReference type="EMBL" id="JACAZH010000006">
    <property type="protein sequence ID" value="KAF7367081.1"/>
    <property type="molecule type" value="Genomic_DNA"/>
</dbReference>
<accession>A0A8H6YYE2</accession>
<sequence length="133" mass="14591">MPQSKSPGVIKNGWICKISSQAADRPSQVGNVMLYRSKIYCNGIKMCPCRTNGRKSLWAVYFLSVFRLRFIKINIGGCGALAPCCGVFVMQAAVEHIVQGSSFNLTIVCVSTVIAERGFKLERATAIRTRSVL</sequence>
<gene>
    <name evidence="1" type="ORF">MSAN_00967500</name>
</gene>
<reference evidence="1" key="1">
    <citation type="submission" date="2020-05" db="EMBL/GenBank/DDBJ databases">
        <title>Mycena genomes resolve the evolution of fungal bioluminescence.</title>
        <authorList>
            <person name="Tsai I.J."/>
        </authorList>
    </citation>
    <scope>NUCLEOTIDE SEQUENCE</scope>
    <source>
        <strain evidence="1">160909Yilan</strain>
    </source>
</reference>
<proteinExistence type="predicted"/>
<dbReference type="Proteomes" id="UP000623467">
    <property type="component" value="Unassembled WGS sequence"/>
</dbReference>
<protein>
    <submittedName>
        <fullName evidence="1">Uncharacterized protein</fullName>
    </submittedName>
</protein>
<dbReference type="AlphaFoldDB" id="A0A8H6YYE2"/>
<evidence type="ECO:0000313" key="2">
    <source>
        <dbReference type="Proteomes" id="UP000623467"/>
    </source>
</evidence>
<organism evidence="1 2">
    <name type="scientific">Mycena sanguinolenta</name>
    <dbReference type="NCBI Taxonomy" id="230812"/>
    <lineage>
        <taxon>Eukaryota</taxon>
        <taxon>Fungi</taxon>
        <taxon>Dikarya</taxon>
        <taxon>Basidiomycota</taxon>
        <taxon>Agaricomycotina</taxon>
        <taxon>Agaricomycetes</taxon>
        <taxon>Agaricomycetidae</taxon>
        <taxon>Agaricales</taxon>
        <taxon>Marasmiineae</taxon>
        <taxon>Mycenaceae</taxon>
        <taxon>Mycena</taxon>
    </lineage>
</organism>
<keyword evidence="2" id="KW-1185">Reference proteome</keyword>
<comment type="caution">
    <text evidence="1">The sequence shown here is derived from an EMBL/GenBank/DDBJ whole genome shotgun (WGS) entry which is preliminary data.</text>
</comment>